<keyword evidence="4" id="KW-1185">Reference proteome</keyword>
<evidence type="ECO:0000313" key="3">
    <source>
        <dbReference type="EMBL" id="OJJ48267.1"/>
    </source>
</evidence>
<dbReference type="Proteomes" id="UP000184188">
    <property type="component" value="Unassembled WGS sequence"/>
</dbReference>
<proteinExistence type="predicted"/>
<organism evidence="3 4">
    <name type="scientific">Penicilliopsis zonata CBS 506.65</name>
    <dbReference type="NCBI Taxonomy" id="1073090"/>
    <lineage>
        <taxon>Eukaryota</taxon>
        <taxon>Fungi</taxon>
        <taxon>Dikarya</taxon>
        <taxon>Ascomycota</taxon>
        <taxon>Pezizomycotina</taxon>
        <taxon>Eurotiomycetes</taxon>
        <taxon>Eurotiomycetidae</taxon>
        <taxon>Eurotiales</taxon>
        <taxon>Aspergillaceae</taxon>
        <taxon>Penicilliopsis</taxon>
    </lineage>
</organism>
<sequence length="241" mass="26697">MLLPSALPCDLLRPSRFAASRLLSTPPPEDPYYPPGNGLLGTCRALQSLLSGSPAPPSRREKPARLQSPLQLRTPPRSTRSRVRATPKPEPPRGANKRRREEEEGDSADRFSTPKRSRHAPYDLPLGLAPSDFYSLHSPPSSEPRSPIDPDAAIPSIEVTDTESSSRRDNHNDWTADDDERLVAAVLAKFNLSQSDWAECARRLGRDDASIGRRWASLVGDGDVGLRRGGRRLRPAIDMWR</sequence>
<dbReference type="VEuPathDB" id="FungiDB:ASPZODRAFT_62154"/>
<dbReference type="GeneID" id="34615524"/>
<feature type="region of interest" description="Disordered" evidence="1">
    <location>
        <begin position="49"/>
        <end position="174"/>
    </location>
</feature>
<protein>
    <recommendedName>
        <fullName evidence="2">Myb-like domain-containing protein</fullName>
    </recommendedName>
</protein>
<dbReference type="InterPro" id="IPR001005">
    <property type="entry name" value="SANT/Myb"/>
</dbReference>
<evidence type="ECO:0000259" key="2">
    <source>
        <dbReference type="PROSITE" id="PS50090"/>
    </source>
</evidence>
<dbReference type="AlphaFoldDB" id="A0A1L9SMK7"/>
<feature type="domain" description="Myb-like" evidence="2">
    <location>
        <begin position="166"/>
        <end position="219"/>
    </location>
</feature>
<name>A0A1L9SMK7_9EURO</name>
<reference evidence="4" key="1">
    <citation type="journal article" date="2017" name="Genome Biol.">
        <title>Comparative genomics reveals high biological diversity and specific adaptations in the industrially and medically important fungal genus Aspergillus.</title>
        <authorList>
            <person name="de Vries R.P."/>
            <person name="Riley R."/>
            <person name="Wiebenga A."/>
            <person name="Aguilar-Osorio G."/>
            <person name="Amillis S."/>
            <person name="Uchima C.A."/>
            <person name="Anderluh G."/>
            <person name="Asadollahi M."/>
            <person name="Askin M."/>
            <person name="Barry K."/>
            <person name="Battaglia E."/>
            <person name="Bayram O."/>
            <person name="Benocci T."/>
            <person name="Braus-Stromeyer S.A."/>
            <person name="Caldana C."/>
            <person name="Canovas D."/>
            <person name="Cerqueira G.C."/>
            <person name="Chen F."/>
            <person name="Chen W."/>
            <person name="Choi C."/>
            <person name="Clum A."/>
            <person name="Dos Santos R.A."/>
            <person name="Damasio A.R."/>
            <person name="Diallinas G."/>
            <person name="Emri T."/>
            <person name="Fekete E."/>
            <person name="Flipphi M."/>
            <person name="Freyberg S."/>
            <person name="Gallo A."/>
            <person name="Gournas C."/>
            <person name="Habgood R."/>
            <person name="Hainaut M."/>
            <person name="Harispe M.L."/>
            <person name="Henrissat B."/>
            <person name="Hilden K.S."/>
            <person name="Hope R."/>
            <person name="Hossain A."/>
            <person name="Karabika E."/>
            <person name="Karaffa L."/>
            <person name="Karanyi Z."/>
            <person name="Krasevec N."/>
            <person name="Kuo A."/>
            <person name="Kusch H."/>
            <person name="LaButti K."/>
            <person name="Lagendijk E.L."/>
            <person name="Lapidus A."/>
            <person name="Levasseur A."/>
            <person name="Lindquist E."/>
            <person name="Lipzen A."/>
            <person name="Logrieco A.F."/>
            <person name="MacCabe A."/>
            <person name="Maekelae M.R."/>
            <person name="Malavazi I."/>
            <person name="Melin P."/>
            <person name="Meyer V."/>
            <person name="Mielnichuk N."/>
            <person name="Miskei M."/>
            <person name="Molnar A.P."/>
            <person name="Mule G."/>
            <person name="Ngan C.Y."/>
            <person name="Orejas M."/>
            <person name="Orosz E."/>
            <person name="Ouedraogo J.P."/>
            <person name="Overkamp K.M."/>
            <person name="Park H.-S."/>
            <person name="Perrone G."/>
            <person name="Piumi F."/>
            <person name="Punt P.J."/>
            <person name="Ram A.F."/>
            <person name="Ramon A."/>
            <person name="Rauscher S."/>
            <person name="Record E."/>
            <person name="Riano-Pachon D.M."/>
            <person name="Robert V."/>
            <person name="Roehrig J."/>
            <person name="Ruller R."/>
            <person name="Salamov A."/>
            <person name="Salih N.S."/>
            <person name="Samson R.A."/>
            <person name="Sandor E."/>
            <person name="Sanguinetti M."/>
            <person name="Schuetze T."/>
            <person name="Sepcic K."/>
            <person name="Shelest E."/>
            <person name="Sherlock G."/>
            <person name="Sophianopoulou V."/>
            <person name="Squina F.M."/>
            <person name="Sun H."/>
            <person name="Susca A."/>
            <person name="Todd R.B."/>
            <person name="Tsang A."/>
            <person name="Unkles S.E."/>
            <person name="van de Wiele N."/>
            <person name="van Rossen-Uffink D."/>
            <person name="Oliveira J.V."/>
            <person name="Vesth T.C."/>
            <person name="Visser J."/>
            <person name="Yu J.-H."/>
            <person name="Zhou M."/>
            <person name="Andersen M.R."/>
            <person name="Archer D.B."/>
            <person name="Baker S.E."/>
            <person name="Benoit I."/>
            <person name="Brakhage A.A."/>
            <person name="Braus G.H."/>
            <person name="Fischer R."/>
            <person name="Frisvad J.C."/>
            <person name="Goldman G.H."/>
            <person name="Houbraken J."/>
            <person name="Oakley B."/>
            <person name="Pocsi I."/>
            <person name="Scazzocchio C."/>
            <person name="Seiboth B."/>
            <person name="vanKuyk P.A."/>
            <person name="Wortman J."/>
            <person name="Dyer P.S."/>
            <person name="Grigoriev I.V."/>
        </authorList>
    </citation>
    <scope>NUCLEOTIDE SEQUENCE [LARGE SCALE GENOMIC DNA]</scope>
    <source>
        <strain evidence="4">CBS 506.65</strain>
    </source>
</reference>
<evidence type="ECO:0000256" key="1">
    <source>
        <dbReference type="SAM" id="MobiDB-lite"/>
    </source>
</evidence>
<dbReference type="PROSITE" id="PS50090">
    <property type="entry name" value="MYB_LIKE"/>
    <property type="match status" value="1"/>
</dbReference>
<dbReference type="EMBL" id="KV878339">
    <property type="protein sequence ID" value="OJJ48267.1"/>
    <property type="molecule type" value="Genomic_DNA"/>
</dbReference>
<dbReference type="RefSeq" id="XP_022582777.1">
    <property type="nucleotide sequence ID" value="XM_022729060.1"/>
</dbReference>
<dbReference type="OrthoDB" id="5334491at2759"/>
<accession>A0A1L9SMK7</accession>
<feature type="compositionally biased region" description="Basic and acidic residues" evidence="1">
    <location>
        <begin position="164"/>
        <end position="174"/>
    </location>
</feature>
<dbReference type="SUPFAM" id="SSF46689">
    <property type="entry name" value="Homeodomain-like"/>
    <property type="match status" value="1"/>
</dbReference>
<gene>
    <name evidence="3" type="ORF">ASPZODRAFT_62154</name>
</gene>
<dbReference type="CDD" id="cd00167">
    <property type="entry name" value="SANT"/>
    <property type="match status" value="1"/>
</dbReference>
<dbReference type="InterPro" id="IPR009057">
    <property type="entry name" value="Homeodomain-like_sf"/>
</dbReference>
<evidence type="ECO:0000313" key="4">
    <source>
        <dbReference type="Proteomes" id="UP000184188"/>
    </source>
</evidence>